<feature type="transmembrane region" description="Helical" evidence="6">
    <location>
        <begin position="98"/>
        <end position="131"/>
    </location>
</feature>
<dbReference type="CDD" id="cd13964">
    <property type="entry name" value="PT_UbiA_1"/>
    <property type="match status" value="1"/>
</dbReference>
<evidence type="ECO:0000256" key="4">
    <source>
        <dbReference type="ARBA" id="ARBA00022989"/>
    </source>
</evidence>
<evidence type="ECO:0000313" key="8">
    <source>
        <dbReference type="Proteomes" id="UP000199564"/>
    </source>
</evidence>
<feature type="transmembrane region" description="Helical" evidence="6">
    <location>
        <begin position="200"/>
        <end position="219"/>
    </location>
</feature>
<sequence length="304" mass="32650">MSKGSLFAYLQLTRPANVVTAIADIWAGFAIAGAWTFMQVDWSQGAGDFWQNLLWLSISTIGLYGGGVAFNDIADADLDSVERPERPIPSGRASKKNAILMASCLLLGGIFFAFLVNIFAGLLAISIAICALAYDFWGKHQQLFGPINMGLCRTGNLLLGVAVAPEVLQKLWPIGVLPLIYVAAITMVSRGEVHGKNKNALYGGFGLYILVISGIAFLAKVQKPGSWEVFPFLILLAFMIFPPLTRAIQKQEPALIGKSVKAAVISLIIVNASLAAAFEGWIIGAIVLLLLPISLWLAKKFAVT</sequence>
<evidence type="ECO:0000256" key="1">
    <source>
        <dbReference type="ARBA" id="ARBA00004141"/>
    </source>
</evidence>
<feature type="transmembrane region" description="Helical" evidence="6">
    <location>
        <begin position="280"/>
        <end position="298"/>
    </location>
</feature>
<feature type="transmembrane region" description="Helical" evidence="6">
    <location>
        <begin position="256"/>
        <end position="274"/>
    </location>
</feature>
<dbReference type="PANTHER" id="PTHR42723">
    <property type="entry name" value="CHLOROPHYLL SYNTHASE"/>
    <property type="match status" value="1"/>
</dbReference>
<feature type="transmembrane region" description="Helical" evidence="6">
    <location>
        <begin position="225"/>
        <end position="244"/>
    </location>
</feature>
<evidence type="ECO:0000256" key="5">
    <source>
        <dbReference type="ARBA" id="ARBA00023136"/>
    </source>
</evidence>
<dbReference type="Gene3D" id="1.10.357.140">
    <property type="entry name" value="UbiA prenyltransferase"/>
    <property type="match status" value="1"/>
</dbReference>
<dbReference type="GO" id="GO:0016020">
    <property type="term" value="C:membrane"/>
    <property type="evidence" value="ECO:0007669"/>
    <property type="project" value="UniProtKB-SubCell"/>
</dbReference>
<dbReference type="Pfam" id="PF01040">
    <property type="entry name" value="UbiA"/>
    <property type="match status" value="1"/>
</dbReference>
<dbReference type="GO" id="GO:0016765">
    <property type="term" value="F:transferase activity, transferring alkyl or aryl (other than methyl) groups"/>
    <property type="evidence" value="ECO:0007669"/>
    <property type="project" value="InterPro"/>
</dbReference>
<feature type="transmembrane region" description="Helical" evidence="6">
    <location>
        <begin position="49"/>
        <end position="70"/>
    </location>
</feature>
<dbReference type="InterPro" id="IPR000537">
    <property type="entry name" value="UbiA_prenyltransferase"/>
</dbReference>
<feature type="transmembrane region" description="Helical" evidence="6">
    <location>
        <begin position="171"/>
        <end position="188"/>
    </location>
</feature>
<keyword evidence="2" id="KW-1003">Cell membrane</keyword>
<dbReference type="InterPro" id="IPR044878">
    <property type="entry name" value="UbiA_sf"/>
</dbReference>
<dbReference type="RefSeq" id="WP_091651568.1">
    <property type="nucleotide sequence ID" value="NZ_FOVW01000003.1"/>
</dbReference>
<dbReference type="InterPro" id="IPR050475">
    <property type="entry name" value="Prenyltransferase_related"/>
</dbReference>
<protein>
    <submittedName>
        <fullName evidence="7">4-hydroxybenzoate polyprenyltransferase</fullName>
    </submittedName>
</protein>
<evidence type="ECO:0000256" key="6">
    <source>
        <dbReference type="SAM" id="Phobius"/>
    </source>
</evidence>
<dbReference type="STRING" id="226506.SAMN04488519_103223"/>
<evidence type="ECO:0000256" key="2">
    <source>
        <dbReference type="ARBA" id="ARBA00022475"/>
    </source>
</evidence>
<organism evidence="7 8">
    <name type="scientific">Algoriphagus ornithinivorans</name>
    <dbReference type="NCBI Taxonomy" id="226506"/>
    <lineage>
        <taxon>Bacteria</taxon>
        <taxon>Pseudomonadati</taxon>
        <taxon>Bacteroidota</taxon>
        <taxon>Cytophagia</taxon>
        <taxon>Cytophagales</taxon>
        <taxon>Cyclobacteriaceae</taxon>
        <taxon>Algoriphagus</taxon>
    </lineage>
</organism>
<name>A0A1I5E002_9BACT</name>
<dbReference type="Proteomes" id="UP000199564">
    <property type="component" value="Unassembled WGS sequence"/>
</dbReference>
<keyword evidence="7" id="KW-0808">Transferase</keyword>
<dbReference type="NCBIfam" id="NF035940">
    <property type="entry name" value="prenyl_rel_EboC"/>
    <property type="match status" value="1"/>
</dbReference>
<keyword evidence="5 6" id="KW-0472">Membrane</keyword>
<dbReference type="EMBL" id="FOVW01000003">
    <property type="protein sequence ID" value="SFO04809.1"/>
    <property type="molecule type" value="Genomic_DNA"/>
</dbReference>
<comment type="subcellular location">
    <subcellularLocation>
        <location evidence="1">Membrane</location>
        <topology evidence="1">Multi-pass membrane protein</topology>
    </subcellularLocation>
</comment>
<evidence type="ECO:0000313" key="7">
    <source>
        <dbReference type="EMBL" id="SFO04809.1"/>
    </source>
</evidence>
<keyword evidence="3 6" id="KW-0812">Transmembrane</keyword>
<proteinExistence type="predicted"/>
<dbReference type="PANTHER" id="PTHR42723:SF1">
    <property type="entry name" value="CHLOROPHYLL SYNTHASE, CHLOROPLASTIC"/>
    <property type="match status" value="1"/>
</dbReference>
<dbReference type="AlphaFoldDB" id="A0A1I5E002"/>
<gene>
    <name evidence="7" type="ORF">SAMN04488519_103223</name>
</gene>
<feature type="transmembrane region" description="Helical" evidence="6">
    <location>
        <begin position="16"/>
        <end position="37"/>
    </location>
</feature>
<keyword evidence="4 6" id="KW-1133">Transmembrane helix</keyword>
<accession>A0A1I5E002</accession>
<reference evidence="8" key="1">
    <citation type="submission" date="2016-10" db="EMBL/GenBank/DDBJ databases">
        <authorList>
            <person name="Varghese N."/>
            <person name="Submissions S."/>
        </authorList>
    </citation>
    <scope>NUCLEOTIDE SEQUENCE [LARGE SCALE GENOMIC DNA]</scope>
    <source>
        <strain evidence="8">DSM 15282</strain>
    </source>
</reference>
<keyword evidence="8" id="KW-1185">Reference proteome</keyword>
<evidence type="ECO:0000256" key="3">
    <source>
        <dbReference type="ARBA" id="ARBA00022692"/>
    </source>
</evidence>